<keyword evidence="2" id="KW-0472">Membrane</keyword>
<name>A0A2H0UJ99_9BACT</name>
<reference evidence="4" key="1">
    <citation type="submission" date="2017-09" db="EMBL/GenBank/DDBJ databases">
        <title>Depth-based differentiation of microbial function through sediment-hosted aquifers and enrichment of novel symbionts in the deep terrestrial subsurface.</title>
        <authorList>
            <person name="Probst A.J."/>
            <person name="Ladd B."/>
            <person name="Jarett J.K."/>
            <person name="Geller-Mcgrath D.E."/>
            <person name="Sieber C.M.K."/>
            <person name="Emerson J.B."/>
            <person name="Anantharaman K."/>
            <person name="Thomas B.C."/>
            <person name="Malmstrom R."/>
            <person name="Stieglmeier M."/>
            <person name="Klingl A."/>
            <person name="Woyke T."/>
            <person name="Ryan C.M."/>
            <person name="Banfield J.F."/>
        </authorList>
    </citation>
    <scope>NUCLEOTIDE SEQUENCE [LARGE SCALE GENOMIC DNA]</scope>
</reference>
<feature type="transmembrane region" description="Helical" evidence="2">
    <location>
        <begin position="509"/>
        <end position="527"/>
    </location>
</feature>
<evidence type="ECO:0000256" key="1">
    <source>
        <dbReference type="SAM" id="MobiDB-lite"/>
    </source>
</evidence>
<evidence type="ECO:0000313" key="4">
    <source>
        <dbReference type="Proteomes" id="UP000230706"/>
    </source>
</evidence>
<accession>A0A2H0UJ99</accession>
<dbReference type="Proteomes" id="UP000230706">
    <property type="component" value="Unassembled WGS sequence"/>
</dbReference>
<keyword evidence="2" id="KW-1133">Transmembrane helix</keyword>
<protein>
    <submittedName>
        <fullName evidence="3">Uncharacterized protein</fullName>
    </submittedName>
</protein>
<dbReference type="AlphaFoldDB" id="A0A2H0UJ99"/>
<dbReference type="EMBL" id="PFBF01000013">
    <property type="protein sequence ID" value="PIR86474.1"/>
    <property type="molecule type" value="Genomic_DNA"/>
</dbReference>
<organism evidence="3 4">
    <name type="scientific">Candidatus Kaiserbacteria bacterium CG10_big_fil_rev_8_21_14_0_10_43_70</name>
    <dbReference type="NCBI Taxonomy" id="1974605"/>
    <lineage>
        <taxon>Bacteria</taxon>
        <taxon>Candidatus Kaiseribacteriota</taxon>
    </lineage>
</organism>
<proteinExistence type="predicted"/>
<gene>
    <name evidence="3" type="ORF">COU13_00725</name>
</gene>
<keyword evidence="2" id="KW-0812">Transmembrane</keyword>
<evidence type="ECO:0000313" key="3">
    <source>
        <dbReference type="EMBL" id="PIR86474.1"/>
    </source>
</evidence>
<feature type="compositionally biased region" description="Low complexity" evidence="1">
    <location>
        <begin position="168"/>
        <end position="206"/>
    </location>
</feature>
<sequence length="602" mass="64923">MKNSSIRLSSVAIVFVCTLFVIGGMPFITPNAYAMGIIGDDYAWDNYGGDDSYGWDGYGGFDNYAWDNYGGDDSYGWYDEPNYFANEWYEPDYLVNEWYEPDYLINDWYEPDYLVNEWYEPDYLINDWYEPDYFYPEYGYYDEYYEPFYGYSSFSTPSFGFGGGGSGKSSSNSNSGSKSSSNSSASAVANSSSSSVNNNTNVNNNTVNNTIVTKVTDKQPTIQQPFHPTPNCTLFANPSSVASGGNTTLIWSSSNATSASLSGFGSVQTSGSRVVSNLQSTQTYTLTVNGQGGTNTCSTTVGVHSNPTPTPTPFCTITVNPSFINNSYGYGNQSATLSWTSSNATSAHINNIGQVSTSGSRTVNPGASTTYTMTVNGQGGSNTCTAHLTVGNTQPPVIPPVVPPVVPPVGNLYCSIQSNPNNIQNGAGSVLSWTSTGAVSAWISDGIGPVNVNGTLTVRPEASRNYTLTISNGYGQTQNCSTHVNVHGQYISLTQIPYTGFDFGPVGNTIYWLSLIGLSLGAGYVFVRYRGNILDLAFSAVGVQRLSAVDRAEVIHEAVVLEDTQVEESEETEEESTTDYSTARITLKDGDENNMPRITING</sequence>
<feature type="region of interest" description="Disordered" evidence="1">
    <location>
        <begin position="165"/>
        <end position="206"/>
    </location>
</feature>
<comment type="caution">
    <text evidence="3">The sequence shown here is derived from an EMBL/GenBank/DDBJ whole genome shotgun (WGS) entry which is preliminary data.</text>
</comment>
<evidence type="ECO:0000256" key="2">
    <source>
        <dbReference type="SAM" id="Phobius"/>
    </source>
</evidence>